<organism evidence="1 2">
    <name type="scientific">Rhizopus microsporus</name>
    <dbReference type="NCBI Taxonomy" id="58291"/>
    <lineage>
        <taxon>Eukaryota</taxon>
        <taxon>Fungi</taxon>
        <taxon>Fungi incertae sedis</taxon>
        <taxon>Mucoromycota</taxon>
        <taxon>Mucoromycotina</taxon>
        <taxon>Mucoromycetes</taxon>
        <taxon>Mucorales</taxon>
        <taxon>Mucorineae</taxon>
        <taxon>Rhizopodaceae</taxon>
        <taxon>Rhizopus</taxon>
    </lineage>
</organism>
<accession>A0A1X0S5M2</accession>
<gene>
    <name evidence="1" type="ORF">BCV71DRAFT_177318</name>
</gene>
<dbReference type="AlphaFoldDB" id="A0A1X0S5M2"/>
<sequence length="72" mass="8743">MEISRKLAICVFYYVEYTDENVEKYMEEMKKLGDVEICYNIDPKQPVIVTKERICKLPNSYHLYPAVWNKYR</sequence>
<name>A0A1X0S5M2_RHIZD</name>
<reference evidence="1 2" key="1">
    <citation type="journal article" date="2016" name="Proc. Natl. Acad. Sci. U.S.A.">
        <title>Lipid metabolic changes in an early divergent fungus govern the establishment of a mutualistic symbiosis with endobacteria.</title>
        <authorList>
            <person name="Lastovetsky O.A."/>
            <person name="Gaspar M.L."/>
            <person name="Mondo S.J."/>
            <person name="LaButti K.M."/>
            <person name="Sandor L."/>
            <person name="Grigoriev I.V."/>
            <person name="Henry S.A."/>
            <person name="Pawlowska T.E."/>
        </authorList>
    </citation>
    <scope>NUCLEOTIDE SEQUENCE [LARGE SCALE GENOMIC DNA]</scope>
    <source>
        <strain evidence="1 2">ATCC 11559</strain>
    </source>
</reference>
<evidence type="ECO:0000313" key="2">
    <source>
        <dbReference type="Proteomes" id="UP000242381"/>
    </source>
</evidence>
<protein>
    <submittedName>
        <fullName evidence="1">Uncharacterized protein</fullName>
    </submittedName>
</protein>
<dbReference type="EMBL" id="KV921307">
    <property type="protein sequence ID" value="ORE19607.1"/>
    <property type="molecule type" value="Genomic_DNA"/>
</dbReference>
<evidence type="ECO:0000313" key="1">
    <source>
        <dbReference type="EMBL" id="ORE19607.1"/>
    </source>
</evidence>
<proteinExistence type="predicted"/>
<dbReference type="Proteomes" id="UP000242381">
    <property type="component" value="Unassembled WGS sequence"/>
</dbReference>